<evidence type="ECO:0000256" key="2">
    <source>
        <dbReference type="SAM" id="Phobius"/>
    </source>
</evidence>
<dbReference type="Proteomes" id="UP000266389">
    <property type="component" value="Unassembled WGS sequence"/>
</dbReference>
<feature type="transmembrane region" description="Helical" evidence="2">
    <location>
        <begin position="37"/>
        <end position="58"/>
    </location>
</feature>
<sequence>MWEQKAKKKKVVTYEIAIIPSDGSAARAYGNITVGKVWLAVLLLCSSVAILSTLVIALTPVRTWLPGYGDAERYRKLLLENQIRLDSISGRLMQLDVYSRKLRAVLGNISDSTAKGDAPTRMGTKLSGGVRPNLPSDFYTTTNNAELPTFLSYLVKGTPSQPFRRDRSHYGIDIATASNEPISALADGTVLFADWTIDYGYTVIILHGTYVSFYKHCNDLLVRDGEQVLKGQIIALTGNTGRESSAPHLHLEIWKNGTPQDPEIYLLH</sequence>
<dbReference type="InterPro" id="IPR011055">
    <property type="entry name" value="Dup_hybrid_motif"/>
</dbReference>
<reference evidence="4 5" key="1">
    <citation type="journal article" date="2011" name="ISME J.">
        <title>Community ecology of hot spring cyanobacterial mats: predominant populations and their functional potential.</title>
        <authorList>
            <person name="Klatt C.G."/>
            <person name="Wood J.M."/>
            <person name="Rusch D.B."/>
            <person name="Bateson M.M."/>
            <person name="Hamamura N."/>
            <person name="Heidelberg J.F."/>
            <person name="Grossman A.R."/>
            <person name="Bhaya D."/>
            <person name="Cohan F.M."/>
            <person name="Kuhl M."/>
            <person name="Bryant D.A."/>
            <person name="Ward D.M."/>
        </authorList>
    </citation>
    <scope>NUCLEOTIDE SEQUENCE [LARGE SCALE GENOMIC DNA]</scope>
    <source>
        <strain evidence="4">OS</strain>
    </source>
</reference>
<dbReference type="SUPFAM" id="SSF51261">
    <property type="entry name" value="Duplicated hybrid motif"/>
    <property type="match status" value="1"/>
</dbReference>
<dbReference type="CDD" id="cd12797">
    <property type="entry name" value="M23_peptidase"/>
    <property type="match status" value="1"/>
</dbReference>
<accession>A0A395M0G3</accession>
<dbReference type="PANTHER" id="PTHR21666">
    <property type="entry name" value="PEPTIDASE-RELATED"/>
    <property type="match status" value="1"/>
</dbReference>
<keyword evidence="1" id="KW-0732">Signal</keyword>
<keyword evidence="2" id="KW-0472">Membrane</keyword>
<feature type="domain" description="M23ase beta-sheet core" evidence="3">
    <location>
        <begin position="168"/>
        <end position="262"/>
    </location>
</feature>
<organism evidence="4 5">
    <name type="scientific">Candidatus Thermochlorobacter aerophilus</name>
    <dbReference type="NCBI Taxonomy" id="1868324"/>
    <lineage>
        <taxon>Bacteria</taxon>
        <taxon>Pseudomonadati</taxon>
        <taxon>Chlorobiota</taxon>
        <taxon>Chlorobiia</taxon>
        <taxon>Chlorobiales</taxon>
        <taxon>Candidatus Thermochlorobacteriaceae</taxon>
        <taxon>Candidatus Thermochlorobacter</taxon>
    </lineage>
</organism>
<evidence type="ECO:0000313" key="5">
    <source>
        <dbReference type="Proteomes" id="UP000266389"/>
    </source>
</evidence>
<evidence type="ECO:0000259" key="3">
    <source>
        <dbReference type="Pfam" id="PF01551"/>
    </source>
</evidence>
<protein>
    <submittedName>
        <fullName evidence="4">M23 family peptidase</fullName>
    </submittedName>
</protein>
<proteinExistence type="predicted"/>
<dbReference type="AlphaFoldDB" id="A0A395M0G3"/>
<evidence type="ECO:0000256" key="1">
    <source>
        <dbReference type="ARBA" id="ARBA00022729"/>
    </source>
</evidence>
<name>A0A395M0G3_9BACT</name>
<dbReference type="Pfam" id="PF01551">
    <property type="entry name" value="Peptidase_M23"/>
    <property type="match status" value="1"/>
</dbReference>
<dbReference type="EMBL" id="PHFL01000045">
    <property type="protein sequence ID" value="RFM24181.1"/>
    <property type="molecule type" value="Genomic_DNA"/>
</dbReference>
<dbReference type="InterPro" id="IPR016047">
    <property type="entry name" value="M23ase_b-sheet_dom"/>
</dbReference>
<comment type="caution">
    <text evidence="4">The sequence shown here is derived from an EMBL/GenBank/DDBJ whole genome shotgun (WGS) entry which is preliminary data.</text>
</comment>
<dbReference type="GO" id="GO:0004222">
    <property type="term" value="F:metalloendopeptidase activity"/>
    <property type="evidence" value="ECO:0007669"/>
    <property type="project" value="TreeGrafter"/>
</dbReference>
<evidence type="ECO:0000313" key="4">
    <source>
        <dbReference type="EMBL" id="RFM24181.1"/>
    </source>
</evidence>
<keyword evidence="2" id="KW-1133">Transmembrane helix</keyword>
<dbReference type="Gene3D" id="2.70.70.10">
    <property type="entry name" value="Glucose Permease (Domain IIA)"/>
    <property type="match status" value="1"/>
</dbReference>
<gene>
    <name evidence="4" type="ORF">D0433_06840</name>
</gene>
<keyword evidence="2" id="KW-0812">Transmembrane</keyword>
<dbReference type="PANTHER" id="PTHR21666:SF289">
    <property type="entry name" value="L-ALA--D-GLU ENDOPEPTIDASE"/>
    <property type="match status" value="1"/>
</dbReference>
<dbReference type="InterPro" id="IPR050570">
    <property type="entry name" value="Cell_wall_metabolism_enzyme"/>
</dbReference>